<dbReference type="InterPro" id="IPR036876">
    <property type="entry name" value="UVR_dom_sf"/>
</dbReference>
<evidence type="ECO:0000259" key="1">
    <source>
        <dbReference type="PROSITE" id="PS50151"/>
    </source>
</evidence>
<keyword evidence="3" id="KW-1185">Reference proteome</keyword>
<dbReference type="SUPFAM" id="SSF46600">
    <property type="entry name" value="C-terminal UvrC-binding domain of UvrB"/>
    <property type="match status" value="1"/>
</dbReference>
<dbReference type="EMBL" id="LWDV01000007">
    <property type="protein sequence ID" value="OCL27867.1"/>
    <property type="molecule type" value="Genomic_DNA"/>
</dbReference>
<dbReference type="Pfam" id="PF02151">
    <property type="entry name" value="UVR"/>
    <property type="match status" value="1"/>
</dbReference>
<organism evidence="2 3">
    <name type="scientific">Orenia metallireducens</name>
    <dbReference type="NCBI Taxonomy" id="1413210"/>
    <lineage>
        <taxon>Bacteria</taxon>
        <taxon>Bacillati</taxon>
        <taxon>Bacillota</taxon>
        <taxon>Clostridia</taxon>
        <taxon>Halanaerobiales</taxon>
        <taxon>Halobacteroidaceae</taxon>
        <taxon>Orenia</taxon>
    </lineage>
</organism>
<dbReference type="Proteomes" id="UP000093514">
    <property type="component" value="Unassembled WGS sequence"/>
</dbReference>
<dbReference type="GO" id="GO:1990169">
    <property type="term" value="P:stress response to copper ion"/>
    <property type="evidence" value="ECO:0007669"/>
    <property type="project" value="TreeGrafter"/>
</dbReference>
<dbReference type="GO" id="GO:0050897">
    <property type="term" value="F:cobalt ion binding"/>
    <property type="evidence" value="ECO:0007669"/>
    <property type="project" value="TreeGrafter"/>
</dbReference>
<dbReference type="PROSITE" id="PS50151">
    <property type="entry name" value="UVR"/>
    <property type="match status" value="1"/>
</dbReference>
<dbReference type="GO" id="GO:0005507">
    <property type="term" value="F:copper ion binding"/>
    <property type="evidence" value="ECO:0007669"/>
    <property type="project" value="TreeGrafter"/>
</dbReference>
<dbReference type="GO" id="GO:0008270">
    <property type="term" value="F:zinc ion binding"/>
    <property type="evidence" value="ECO:0007669"/>
    <property type="project" value="TreeGrafter"/>
</dbReference>
<evidence type="ECO:0000313" key="3">
    <source>
        <dbReference type="Proteomes" id="UP000093514"/>
    </source>
</evidence>
<reference evidence="2 3" key="2">
    <citation type="submission" date="2016-08" db="EMBL/GenBank/DDBJ databases">
        <title>Orenia metallireducens sp. nov. strain Z6, a Novel Metal-reducing Firmicute from the Deep Subsurface.</title>
        <authorList>
            <person name="Maxim B.I."/>
            <person name="Kenneth K."/>
            <person name="Flynn T.M."/>
            <person name="Oloughlin E.J."/>
            <person name="Locke R.A."/>
            <person name="Weber J.R."/>
            <person name="Egan S.M."/>
            <person name="Mackie R.I."/>
            <person name="Cann I.K."/>
        </authorList>
    </citation>
    <scope>NUCLEOTIDE SEQUENCE [LARGE SCALE GENOMIC DNA]</scope>
    <source>
        <strain evidence="2 3">Z6</strain>
    </source>
</reference>
<dbReference type="RefSeq" id="WP_068716043.1">
    <property type="nucleotide sequence ID" value="NZ_LWDV01000007.1"/>
</dbReference>
<dbReference type="Gene3D" id="4.10.860.10">
    <property type="entry name" value="UVR domain"/>
    <property type="match status" value="1"/>
</dbReference>
<protein>
    <recommendedName>
        <fullName evidence="1">UVR domain-containing protein</fullName>
    </recommendedName>
</protein>
<dbReference type="PANTHER" id="PTHR38430:SF1">
    <property type="entry name" value="PROTEIN-ARGININE KINASE ACTIVATOR PROTEIN"/>
    <property type="match status" value="1"/>
</dbReference>
<feature type="domain" description="UVR" evidence="1">
    <location>
        <begin position="131"/>
        <end position="166"/>
    </location>
</feature>
<accession>A0A1C0ABW8</accession>
<dbReference type="InterPro" id="IPR025542">
    <property type="entry name" value="YacH"/>
</dbReference>
<name>A0A1C0ABW8_9FIRM</name>
<dbReference type="InterPro" id="IPR001943">
    <property type="entry name" value="UVR_dom"/>
</dbReference>
<sequence>MLCQNCQEHDAKVHVSKIINGEKEDIYLCEECAHISEGLDFGLDFSFNNLLTGLLNNQFHPHHKINLSNHKIKCEFCGLSYDIFSKSGRLGCNECYNSFTDKIDKVLRRIHGNNRHTGKVPKRAGERVMVKRRVKELRKLMDEAVATEEFERAAELRDEIKELKDEIGE</sequence>
<gene>
    <name evidence="2" type="ORF">U472_04790</name>
</gene>
<dbReference type="GO" id="GO:0046870">
    <property type="term" value="F:cadmium ion binding"/>
    <property type="evidence" value="ECO:0007669"/>
    <property type="project" value="TreeGrafter"/>
</dbReference>
<dbReference type="OrthoDB" id="9788704at2"/>
<evidence type="ECO:0000313" key="2">
    <source>
        <dbReference type="EMBL" id="OCL27867.1"/>
    </source>
</evidence>
<reference evidence="3" key="1">
    <citation type="submission" date="2016-07" db="EMBL/GenBank/DDBJ databases">
        <authorList>
            <person name="Florea S."/>
            <person name="Webb J.S."/>
            <person name="Jaromczyk J."/>
            <person name="Schardl C.L."/>
        </authorList>
    </citation>
    <scope>NUCLEOTIDE SEQUENCE [LARGE SCALE GENOMIC DNA]</scope>
    <source>
        <strain evidence="3">Z6</strain>
    </source>
</reference>
<dbReference type="GO" id="GO:1990170">
    <property type="term" value="P:stress response to cadmium ion"/>
    <property type="evidence" value="ECO:0007669"/>
    <property type="project" value="TreeGrafter"/>
</dbReference>
<dbReference type="AlphaFoldDB" id="A0A1C0ABW8"/>
<proteinExistence type="predicted"/>
<comment type="caution">
    <text evidence="2">The sequence shown here is derived from an EMBL/GenBank/DDBJ whole genome shotgun (WGS) entry which is preliminary data.</text>
</comment>
<dbReference type="PIRSF" id="PIRSF015034">
    <property type="entry name" value="YacH"/>
    <property type="match status" value="1"/>
</dbReference>
<dbReference type="PANTHER" id="PTHR38430">
    <property type="entry name" value="PROTEIN-ARGININE KINASE ACTIVATOR PROTEIN"/>
    <property type="match status" value="1"/>
</dbReference>